<keyword evidence="8" id="KW-0238">DNA-binding</keyword>
<dbReference type="InterPro" id="IPR028002">
    <property type="entry name" value="Myb_DNA-bind_5"/>
</dbReference>
<evidence type="ECO:0000256" key="6">
    <source>
        <dbReference type="SAM" id="MobiDB-lite"/>
    </source>
</evidence>
<reference evidence="8 9" key="1">
    <citation type="journal article" date="2024" name="BMC Genomics">
        <title>De novo assembly and annotation of Popillia japonica's genome with initial clues to its potential as an invasive pest.</title>
        <authorList>
            <person name="Cucini C."/>
            <person name="Boschi S."/>
            <person name="Funari R."/>
            <person name="Cardaioli E."/>
            <person name="Iannotti N."/>
            <person name="Marturano G."/>
            <person name="Paoli F."/>
            <person name="Bruttini M."/>
            <person name="Carapelli A."/>
            <person name="Frati F."/>
            <person name="Nardi F."/>
        </authorList>
    </citation>
    <scope>NUCLEOTIDE SEQUENCE [LARGE SCALE GENOMIC DNA]</scope>
    <source>
        <strain evidence="8">DMR45628</strain>
    </source>
</reference>
<evidence type="ECO:0000313" key="8">
    <source>
        <dbReference type="EMBL" id="KAK9722072.1"/>
    </source>
</evidence>
<comment type="caution">
    <text evidence="8">The sequence shown here is derived from an EMBL/GenBank/DDBJ whole genome shotgun (WGS) entry which is preliminary data.</text>
</comment>
<evidence type="ECO:0000256" key="4">
    <source>
        <dbReference type="ARBA" id="ARBA00023163"/>
    </source>
</evidence>
<evidence type="ECO:0000256" key="2">
    <source>
        <dbReference type="ARBA" id="ARBA00016807"/>
    </source>
</evidence>
<dbReference type="PANTHER" id="PTHR21411">
    <property type="entry name" value="APONTIC"/>
    <property type="match status" value="1"/>
</dbReference>
<name>A0AAW1KMQ0_POPJA</name>
<feature type="compositionally biased region" description="Basic and acidic residues" evidence="6">
    <location>
        <begin position="103"/>
        <end position="112"/>
    </location>
</feature>
<comment type="function">
    <text evidence="5">Involved in transvection phenomena (= synapsis-dependent gene expression), where the synaptic pairing of chromosomes carrying genes with which zeste interacts influences the expression of these genes. Zeste binds to DNA and stimulates transcription from a nearby promoter.</text>
</comment>
<proteinExistence type="predicted"/>
<dbReference type="EMBL" id="JASPKY010000192">
    <property type="protein sequence ID" value="KAK9722072.1"/>
    <property type="molecule type" value="Genomic_DNA"/>
</dbReference>
<evidence type="ECO:0000256" key="5">
    <source>
        <dbReference type="ARBA" id="ARBA00025466"/>
    </source>
</evidence>
<keyword evidence="9" id="KW-1185">Reference proteome</keyword>
<feature type="domain" description="Myb/SANT-like DNA-binding" evidence="7">
    <location>
        <begin position="1"/>
        <end position="58"/>
    </location>
</feature>
<evidence type="ECO:0000256" key="3">
    <source>
        <dbReference type="ARBA" id="ARBA00023015"/>
    </source>
</evidence>
<sequence length="121" mass="13639">MAQHFDSIENKKTDGATIKQKNQAWEQVAKAFNAATVNGARTLLQLKNSYNNIKRKLKNGATIKQKNQAWEQVAKAFNAATVNGARTLLQLKNSYNNIKRKLKNENADEKVSMNKNTQNGY</sequence>
<evidence type="ECO:0000313" key="9">
    <source>
        <dbReference type="Proteomes" id="UP001458880"/>
    </source>
</evidence>
<dbReference type="PANTHER" id="PTHR21411:SF0">
    <property type="entry name" value="REGULATORY PROTEIN ZESTE"/>
    <property type="match status" value="1"/>
</dbReference>
<evidence type="ECO:0000259" key="7">
    <source>
        <dbReference type="Pfam" id="PF13873"/>
    </source>
</evidence>
<dbReference type="GO" id="GO:0003677">
    <property type="term" value="F:DNA binding"/>
    <property type="evidence" value="ECO:0007669"/>
    <property type="project" value="UniProtKB-KW"/>
</dbReference>
<keyword evidence="3" id="KW-0805">Transcription regulation</keyword>
<gene>
    <name evidence="8" type="ORF">QE152_g19860</name>
</gene>
<accession>A0AAW1KMQ0</accession>
<comment type="subunit">
    <text evidence="1">Self-associates forming complexes of several hundred monomers.</text>
</comment>
<dbReference type="Proteomes" id="UP001458880">
    <property type="component" value="Unassembled WGS sequence"/>
</dbReference>
<feature type="region of interest" description="Disordered" evidence="6">
    <location>
        <begin position="102"/>
        <end position="121"/>
    </location>
</feature>
<organism evidence="8 9">
    <name type="scientific">Popillia japonica</name>
    <name type="common">Japanese beetle</name>
    <dbReference type="NCBI Taxonomy" id="7064"/>
    <lineage>
        <taxon>Eukaryota</taxon>
        <taxon>Metazoa</taxon>
        <taxon>Ecdysozoa</taxon>
        <taxon>Arthropoda</taxon>
        <taxon>Hexapoda</taxon>
        <taxon>Insecta</taxon>
        <taxon>Pterygota</taxon>
        <taxon>Neoptera</taxon>
        <taxon>Endopterygota</taxon>
        <taxon>Coleoptera</taxon>
        <taxon>Polyphaga</taxon>
        <taxon>Scarabaeiformia</taxon>
        <taxon>Scarabaeidae</taxon>
        <taxon>Rutelinae</taxon>
        <taxon>Popillia</taxon>
    </lineage>
</organism>
<dbReference type="AlphaFoldDB" id="A0AAW1KMQ0"/>
<dbReference type="Pfam" id="PF13873">
    <property type="entry name" value="Myb_DNA-bind_5"/>
    <property type="match status" value="1"/>
</dbReference>
<protein>
    <recommendedName>
        <fullName evidence="2">Regulatory protein zeste</fullName>
    </recommendedName>
</protein>
<keyword evidence="4" id="KW-0804">Transcription</keyword>
<evidence type="ECO:0000256" key="1">
    <source>
        <dbReference type="ARBA" id="ARBA00011764"/>
    </source>
</evidence>